<dbReference type="Gene3D" id="1.10.640.10">
    <property type="entry name" value="Haem peroxidase domain superfamily, animal type"/>
    <property type="match status" value="1"/>
</dbReference>
<dbReference type="AlphaFoldDB" id="A0A918XT58"/>
<evidence type="ECO:0000256" key="4">
    <source>
        <dbReference type="SAM" id="MobiDB-lite"/>
    </source>
</evidence>
<evidence type="ECO:0000256" key="3">
    <source>
        <dbReference type="ARBA" id="ARBA00023180"/>
    </source>
</evidence>
<dbReference type="GO" id="GO:0020037">
    <property type="term" value="F:heme binding"/>
    <property type="evidence" value="ECO:0007669"/>
    <property type="project" value="InterPro"/>
</dbReference>
<accession>A0A918XT58</accession>
<keyword evidence="2" id="KW-0964">Secreted</keyword>
<evidence type="ECO:0000256" key="1">
    <source>
        <dbReference type="ARBA" id="ARBA00004613"/>
    </source>
</evidence>
<protein>
    <recommendedName>
        <fullName evidence="7">Peroxidase</fullName>
    </recommendedName>
</protein>
<sequence>MLRPRTTQSPNDAFGPGGRPGVDVSIQSQRSVDGTGNNETDIDLGSAGSTMIRLGDADYTDGIGSIDAGLPNARTISNTLFDQTESVEDPNGYSDFLWAWGQLVDHDITLTPTGTEHADIAVPAGDPDFDPTGTGTVTLSFTRSEVADGTGETVAREQVNDITTYIDGSFIYGSDEATRQSLVDDTGRIVLDDDGFLPLDETGQVMAGDVRAGENVALTSLQTVMAREHNRWVDLIQAQNPGMTGDELFAAARVRVEAVVQAVTYNEFLPKLVGADAIADYTGYDSTIDPSIATEFATAAYRFGHSMLSSSLLRLNADGSSIDAGAIELSDAFFNPDAITENGGIDPILRGLGAQTAQAADTFVVDDVRSFLFGAPGAGGLDLVSLNIQRGRDHGLPDYNDLREAVGLERVTSFDEITSDATIAAKLEALYGNVDSIDAWVGGLAEDAVDGGVLGELFATVVIDQFTRLRDGDRLWSQAVLGDQEADRIWGTTLSDLIERNTDVGILQEDAFTAYARVGGTAGADTLIGSAGEDLVLGGGGNDVLSGGAGTDELHGQDGMDTLNGGAGDDLLVGGRGPDMFVFEADFGDDRIRGLDTGDRIDLSRIASVTSVDDVEVVETADGLVLMVAEEGTITLLGTRFEPNQLDGYLLI</sequence>
<dbReference type="Pfam" id="PF00353">
    <property type="entry name" value="HemolysinCabind"/>
    <property type="match status" value="1"/>
</dbReference>
<evidence type="ECO:0000256" key="2">
    <source>
        <dbReference type="ARBA" id="ARBA00022525"/>
    </source>
</evidence>
<dbReference type="CDD" id="cd09822">
    <property type="entry name" value="peroxinectin_like_bacterial"/>
    <property type="match status" value="1"/>
</dbReference>
<dbReference type="GO" id="GO:0004601">
    <property type="term" value="F:peroxidase activity"/>
    <property type="evidence" value="ECO:0007669"/>
    <property type="project" value="InterPro"/>
</dbReference>
<dbReference type="SUPFAM" id="SSF51120">
    <property type="entry name" value="beta-Roll"/>
    <property type="match status" value="1"/>
</dbReference>
<dbReference type="InterPro" id="IPR018511">
    <property type="entry name" value="Hemolysin-typ_Ca-bd_CS"/>
</dbReference>
<dbReference type="PROSITE" id="PS50292">
    <property type="entry name" value="PEROXIDASE_3"/>
    <property type="match status" value="1"/>
</dbReference>
<gene>
    <name evidence="5" type="ORF">GCM10017083_25590</name>
</gene>
<dbReference type="SUPFAM" id="SSF48113">
    <property type="entry name" value="Heme-dependent peroxidases"/>
    <property type="match status" value="1"/>
</dbReference>
<dbReference type="InterPro" id="IPR010255">
    <property type="entry name" value="Haem_peroxidase_sf"/>
</dbReference>
<feature type="compositionally biased region" description="Polar residues" evidence="4">
    <location>
        <begin position="25"/>
        <end position="39"/>
    </location>
</feature>
<reference evidence="5" key="1">
    <citation type="journal article" date="2014" name="Int. J. Syst. Evol. Microbiol.">
        <title>Complete genome sequence of Corynebacterium casei LMG S-19264T (=DSM 44701T), isolated from a smear-ripened cheese.</title>
        <authorList>
            <consortium name="US DOE Joint Genome Institute (JGI-PGF)"/>
            <person name="Walter F."/>
            <person name="Albersmeier A."/>
            <person name="Kalinowski J."/>
            <person name="Ruckert C."/>
        </authorList>
    </citation>
    <scope>NUCLEOTIDE SEQUENCE</scope>
    <source>
        <strain evidence="5">KCTC 42651</strain>
    </source>
</reference>
<dbReference type="GO" id="GO:0005509">
    <property type="term" value="F:calcium ion binding"/>
    <property type="evidence" value="ECO:0007669"/>
    <property type="project" value="InterPro"/>
</dbReference>
<proteinExistence type="predicted"/>
<evidence type="ECO:0000313" key="5">
    <source>
        <dbReference type="EMBL" id="GHD51310.1"/>
    </source>
</evidence>
<dbReference type="Pfam" id="PF03098">
    <property type="entry name" value="An_peroxidase"/>
    <property type="match status" value="1"/>
</dbReference>
<dbReference type="EMBL" id="BMZS01000005">
    <property type="protein sequence ID" value="GHD51310.1"/>
    <property type="molecule type" value="Genomic_DNA"/>
</dbReference>
<evidence type="ECO:0000313" key="6">
    <source>
        <dbReference type="Proteomes" id="UP000630353"/>
    </source>
</evidence>
<evidence type="ECO:0008006" key="7">
    <source>
        <dbReference type="Google" id="ProtNLM"/>
    </source>
</evidence>
<keyword evidence="6" id="KW-1185">Reference proteome</keyword>
<dbReference type="GO" id="GO:0006979">
    <property type="term" value="P:response to oxidative stress"/>
    <property type="evidence" value="ECO:0007669"/>
    <property type="project" value="InterPro"/>
</dbReference>
<organism evidence="5 6">
    <name type="scientific">Thalassobaculum fulvum</name>
    <dbReference type="NCBI Taxonomy" id="1633335"/>
    <lineage>
        <taxon>Bacteria</taxon>
        <taxon>Pseudomonadati</taxon>
        <taxon>Pseudomonadota</taxon>
        <taxon>Alphaproteobacteria</taxon>
        <taxon>Rhodospirillales</taxon>
        <taxon>Thalassobaculaceae</taxon>
        <taxon>Thalassobaculum</taxon>
    </lineage>
</organism>
<keyword evidence="3" id="KW-0325">Glycoprotein</keyword>
<feature type="compositionally biased region" description="Polar residues" evidence="4">
    <location>
        <begin position="1"/>
        <end position="11"/>
    </location>
</feature>
<dbReference type="InterPro" id="IPR019791">
    <property type="entry name" value="Haem_peroxidase_animal"/>
</dbReference>
<reference evidence="5" key="2">
    <citation type="submission" date="2020-09" db="EMBL/GenBank/DDBJ databases">
        <authorList>
            <person name="Sun Q."/>
            <person name="Kim S."/>
        </authorList>
    </citation>
    <scope>NUCLEOTIDE SEQUENCE</scope>
    <source>
        <strain evidence="5">KCTC 42651</strain>
    </source>
</reference>
<dbReference type="PANTHER" id="PTHR11475">
    <property type="entry name" value="OXIDASE/PEROXIDASE"/>
    <property type="match status" value="1"/>
</dbReference>
<dbReference type="InterPro" id="IPR037120">
    <property type="entry name" value="Haem_peroxidase_sf_animal"/>
</dbReference>
<name>A0A918XT58_9PROT</name>
<feature type="region of interest" description="Disordered" evidence="4">
    <location>
        <begin position="1"/>
        <end position="44"/>
    </location>
</feature>
<dbReference type="PRINTS" id="PR00457">
    <property type="entry name" value="ANPEROXIDASE"/>
</dbReference>
<dbReference type="PROSITE" id="PS00330">
    <property type="entry name" value="HEMOLYSIN_CALCIUM"/>
    <property type="match status" value="2"/>
</dbReference>
<dbReference type="PANTHER" id="PTHR11475:SF4">
    <property type="entry name" value="CHORION PEROXIDASE"/>
    <property type="match status" value="1"/>
</dbReference>
<dbReference type="GO" id="GO:0005576">
    <property type="term" value="C:extracellular region"/>
    <property type="evidence" value="ECO:0007669"/>
    <property type="project" value="UniProtKB-SubCell"/>
</dbReference>
<dbReference type="InterPro" id="IPR011049">
    <property type="entry name" value="Serralysin-like_metalloprot_C"/>
</dbReference>
<dbReference type="InterPro" id="IPR001343">
    <property type="entry name" value="Hemolysn_Ca-bd"/>
</dbReference>
<comment type="caution">
    <text evidence="5">The sequence shown here is derived from an EMBL/GenBank/DDBJ whole genome shotgun (WGS) entry which is preliminary data.</text>
</comment>
<dbReference type="PRINTS" id="PR00313">
    <property type="entry name" value="CABNDNGRPT"/>
</dbReference>
<comment type="subcellular location">
    <subcellularLocation>
        <location evidence="1">Secreted</location>
    </subcellularLocation>
</comment>
<dbReference type="Proteomes" id="UP000630353">
    <property type="component" value="Unassembled WGS sequence"/>
</dbReference>
<dbReference type="RefSeq" id="WP_189990113.1">
    <property type="nucleotide sequence ID" value="NZ_BMZS01000005.1"/>
</dbReference>